<organism evidence="2 3">
    <name type="scientific">Drosophila kikkawai</name>
    <name type="common">Fruit fly</name>
    <dbReference type="NCBI Taxonomy" id="30033"/>
    <lineage>
        <taxon>Eukaryota</taxon>
        <taxon>Metazoa</taxon>
        <taxon>Ecdysozoa</taxon>
        <taxon>Arthropoda</taxon>
        <taxon>Hexapoda</taxon>
        <taxon>Insecta</taxon>
        <taxon>Pterygota</taxon>
        <taxon>Neoptera</taxon>
        <taxon>Endopterygota</taxon>
        <taxon>Diptera</taxon>
        <taxon>Brachycera</taxon>
        <taxon>Muscomorpha</taxon>
        <taxon>Ephydroidea</taxon>
        <taxon>Drosophilidae</taxon>
        <taxon>Drosophila</taxon>
        <taxon>Sophophora</taxon>
    </lineage>
</organism>
<dbReference type="OrthoDB" id="166212at2759"/>
<dbReference type="RefSeq" id="XP_017028516.1">
    <property type="nucleotide sequence ID" value="XM_017173027.3"/>
</dbReference>
<dbReference type="SMART" id="SM00100">
    <property type="entry name" value="cNMP"/>
    <property type="match status" value="1"/>
</dbReference>
<dbReference type="SUPFAM" id="SSF51206">
    <property type="entry name" value="cAMP-binding domain-like"/>
    <property type="match status" value="1"/>
</dbReference>
<dbReference type="PANTHER" id="PTHR23011:SF41">
    <property type="entry name" value="CYCLIC NUCLEOTIDE-BINDING DOMAIN-CONTAINING PROTEIN"/>
    <property type="match status" value="1"/>
</dbReference>
<dbReference type="Gene3D" id="2.60.120.10">
    <property type="entry name" value="Jelly Rolls"/>
    <property type="match status" value="1"/>
</dbReference>
<evidence type="ECO:0000259" key="1">
    <source>
        <dbReference type="PROSITE" id="PS50042"/>
    </source>
</evidence>
<dbReference type="Pfam" id="PF00027">
    <property type="entry name" value="cNMP_binding"/>
    <property type="match status" value="1"/>
</dbReference>
<proteinExistence type="predicted"/>
<protein>
    <recommendedName>
        <fullName evidence="1">Cyclic nucleotide-binding domain-containing protein</fullName>
    </recommendedName>
</protein>
<dbReference type="AlphaFoldDB" id="A0A6P4IZR6"/>
<dbReference type="PROSITE" id="PS50042">
    <property type="entry name" value="CNMP_BINDING_3"/>
    <property type="match status" value="1"/>
</dbReference>
<dbReference type="PANTHER" id="PTHR23011">
    <property type="entry name" value="CYCLIC NUCLEOTIDE-BINDING DOMAIN CONTAINING PROTEIN"/>
    <property type="match status" value="1"/>
</dbReference>
<name>A0A6P4IZR6_DROKI</name>
<evidence type="ECO:0000313" key="3">
    <source>
        <dbReference type="RefSeq" id="XP_017028516.1"/>
    </source>
</evidence>
<dbReference type="GeneID" id="108078894"/>
<reference evidence="3" key="1">
    <citation type="submission" date="2025-08" db="UniProtKB">
        <authorList>
            <consortium name="RefSeq"/>
        </authorList>
    </citation>
    <scope>IDENTIFICATION</scope>
    <source>
        <strain evidence="3">14028-0561.14</strain>
        <tissue evidence="3">Whole fly</tissue>
    </source>
</reference>
<dbReference type="InterPro" id="IPR000595">
    <property type="entry name" value="cNMP-bd_dom"/>
</dbReference>
<dbReference type="CDD" id="cd00038">
    <property type="entry name" value="CAP_ED"/>
    <property type="match status" value="1"/>
</dbReference>
<keyword evidence="2" id="KW-1185">Reference proteome</keyword>
<dbReference type="InterPro" id="IPR018490">
    <property type="entry name" value="cNMP-bd_dom_sf"/>
</dbReference>
<dbReference type="InterPro" id="IPR014710">
    <property type="entry name" value="RmlC-like_jellyroll"/>
</dbReference>
<accession>A0A6P4IZR6</accession>
<evidence type="ECO:0000313" key="2">
    <source>
        <dbReference type="Proteomes" id="UP001652661"/>
    </source>
</evidence>
<feature type="domain" description="Cyclic nucleotide-binding" evidence="1">
    <location>
        <begin position="97"/>
        <end position="205"/>
    </location>
</feature>
<dbReference type="Proteomes" id="UP001652661">
    <property type="component" value="Chromosome 3L"/>
</dbReference>
<gene>
    <name evidence="3" type="primary">LOC108078894</name>
</gene>
<sequence>MAVKRALDAEVIKQKKVLRILRFQKLVRAVIMNQAWLSDSEEQGISMNVKKNVALMRQKRKPGMLTMAEKALMRSNPKYRTIEDRKKLCLLVAGLECFSRIPPKIRARMAPILEFMYVNESRVIIAEGDTPISVYFILNGEVEMKKNVYNKTTKEWTEVPEAIFGAGDCFGDVEMTESCPRMNTYTAMAGCELLAIYDSDYERILKPFMLKQWNEKKMALKAFDYFNFFTTEQIILACKYGVLAQYEPLDTIYLGETGSLGYARFVLSGECVILQCLNMKVDNKDGETTFELAAIDAEQELTMFRSMGLRSRSNISDIADLLASSSSSDDPSGGKKKKQTMRHMNLQDIEKFCGIGQEVRKRKIREKKTLTPAAQARRSLLIQSLRRGTPYSPVILDDDLASEEQDMDLDFDDDEDVSDIDSSFSSYDRVLDANVVQLQLGRRADSDETSKGKSSASLEIFSASSVTEENSSADSSPISVYKDPIETHFIDVGSLTYGSIFGLGEKMEHRVIMARTVVQCLLLPRYWLLEEEQNPGNIWNRRRFYYECNVPSRQDLFTNFLKTRKWNKFRHDYIQNLLDEKTNAHISKEEDIPIMCRIVETSDDTV</sequence>